<dbReference type="AlphaFoldDB" id="A0AAN8U038"/>
<gene>
    <name evidence="1" type="ORF">RDI58_005357</name>
</gene>
<reference evidence="1 2" key="1">
    <citation type="submission" date="2024-02" db="EMBL/GenBank/DDBJ databases">
        <title>de novo genome assembly of Solanum bulbocastanum strain 11H21.</title>
        <authorList>
            <person name="Hosaka A.J."/>
        </authorList>
    </citation>
    <scope>NUCLEOTIDE SEQUENCE [LARGE SCALE GENOMIC DNA]</scope>
    <source>
        <tissue evidence="1">Young leaves</tissue>
    </source>
</reference>
<name>A0AAN8U038_SOLBU</name>
<evidence type="ECO:0000313" key="1">
    <source>
        <dbReference type="EMBL" id="KAK6797655.1"/>
    </source>
</evidence>
<comment type="caution">
    <text evidence="1">The sequence shown here is derived from an EMBL/GenBank/DDBJ whole genome shotgun (WGS) entry which is preliminary data.</text>
</comment>
<dbReference type="PANTHER" id="PTHR35318:SF9">
    <property type="match status" value="1"/>
</dbReference>
<organism evidence="1 2">
    <name type="scientific">Solanum bulbocastanum</name>
    <name type="common">Wild potato</name>
    <dbReference type="NCBI Taxonomy" id="147425"/>
    <lineage>
        <taxon>Eukaryota</taxon>
        <taxon>Viridiplantae</taxon>
        <taxon>Streptophyta</taxon>
        <taxon>Embryophyta</taxon>
        <taxon>Tracheophyta</taxon>
        <taxon>Spermatophyta</taxon>
        <taxon>Magnoliopsida</taxon>
        <taxon>eudicotyledons</taxon>
        <taxon>Gunneridae</taxon>
        <taxon>Pentapetalae</taxon>
        <taxon>asterids</taxon>
        <taxon>lamiids</taxon>
        <taxon>Solanales</taxon>
        <taxon>Solanaceae</taxon>
        <taxon>Solanoideae</taxon>
        <taxon>Solaneae</taxon>
        <taxon>Solanum</taxon>
    </lineage>
</organism>
<dbReference type="EMBL" id="JBANQN010000002">
    <property type="protein sequence ID" value="KAK6797655.1"/>
    <property type="molecule type" value="Genomic_DNA"/>
</dbReference>
<evidence type="ECO:0000313" key="2">
    <source>
        <dbReference type="Proteomes" id="UP001371456"/>
    </source>
</evidence>
<proteinExistence type="predicted"/>
<keyword evidence="2" id="KW-1185">Reference proteome</keyword>
<sequence>MGLEILVVRTMKFLGDFLSCYSGCVSSPKNYYCYSDNNNNNSSPKIESCSLVQVTCQEENTICRAQKLTRRNSSSKGLWQPSLYTISENDTIKGQEGIKASTKKMKSYRRPKTNSQACYYNDLRVQAQFQTSIMALSAVTFVF</sequence>
<dbReference type="PANTHER" id="PTHR35318">
    <property type="entry name" value="BNAA10G08410D PROTEIN"/>
    <property type="match status" value="1"/>
</dbReference>
<dbReference type="Proteomes" id="UP001371456">
    <property type="component" value="Unassembled WGS sequence"/>
</dbReference>
<accession>A0AAN8U038</accession>
<protein>
    <submittedName>
        <fullName evidence="1">Uncharacterized protein</fullName>
    </submittedName>
</protein>